<dbReference type="OrthoDB" id="6424451at2759"/>
<gene>
    <name evidence="2" type="ORF">POTOM_014244</name>
</gene>
<dbReference type="EMBL" id="JAAWWB010000006">
    <property type="protein sequence ID" value="KAG6781347.1"/>
    <property type="molecule type" value="Genomic_DNA"/>
</dbReference>
<sequence>MDSTRSERIGLVFLTLALCTTIMSELGRRVHDEPANCLRPNKCFAAKKMLQNGYLGFHFTSQLSTSTGMQLVMAFKDSLLHKRACLLFACIQGNNDQAENINMTAPVRVDTFPSTGSSHNTTLIMHFYWPPKHQFNPPPPHEAHPMKQPKHRYAALKSVAGYNSPYECEKRANEVML</sequence>
<feature type="chain" id="PRO_5036466483" evidence="1">
    <location>
        <begin position="25"/>
        <end position="177"/>
    </location>
</feature>
<dbReference type="Pfam" id="PF04832">
    <property type="entry name" value="SOUL"/>
    <property type="match status" value="1"/>
</dbReference>
<dbReference type="Proteomes" id="UP000886885">
    <property type="component" value="Chromosome 3D"/>
</dbReference>
<keyword evidence="1" id="KW-0732">Signal</keyword>
<accession>A0A8X8A797</accession>
<evidence type="ECO:0000313" key="3">
    <source>
        <dbReference type="Proteomes" id="UP000886885"/>
    </source>
</evidence>
<dbReference type="AlphaFoldDB" id="A0A8X8A797"/>
<dbReference type="PANTHER" id="PTHR11220">
    <property type="entry name" value="HEME-BINDING PROTEIN-RELATED"/>
    <property type="match status" value="1"/>
</dbReference>
<proteinExistence type="predicted"/>
<dbReference type="PANTHER" id="PTHR11220:SF59">
    <property type="entry name" value="HEME-BINDING PROTEIN 2-LIKE"/>
    <property type="match status" value="1"/>
</dbReference>
<organism evidence="2 3">
    <name type="scientific">Populus tomentosa</name>
    <name type="common">Chinese white poplar</name>
    <dbReference type="NCBI Taxonomy" id="118781"/>
    <lineage>
        <taxon>Eukaryota</taxon>
        <taxon>Viridiplantae</taxon>
        <taxon>Streptophyta</taxon>
        <taxon>Embryophyta</taxon>
        <taxon>Tracheophyta</taxon>
        <taxon>Spermatophyta</taxon>
        <taxon>Magnoliopsida</taxon>
        <taxon>eudicotyledons</taxon>
        <taxon>Gunneridae</taxon>
        <taxon>Pentapetalae</taxon>
        <taxon>rosids</taxon>
        <taxon>fabids</taxon>
        <taxon>Malpighiales</taxon>
        <taxon>Salicaceae</taxon>
        <taxon>Saliceae</taxon>
        <taxon>Populus</taxon>
    </lineage>
</organism>
<evidence type="ECO:0000256" key="1">
    <source>
        <dbReference type="SAM" id="SignalP"/>
    </source>
</evidence>
<protein>
    <submittedName>
        <fullName evidence="2">Uncharacterized protein</fullName>
    </submittedName>
</protein>
<feature type="signal peptide" evidence="1">
    <location>
        <begin position="1"/>
        <end position="24"/>
    </location>
</feature>
<keyword evidence="3" id="KW-1185">Reference proteome</keyword>
<reference evidence="2" key="1">
    <citation type="journal article" date="2020" name="bioRxiv">
        <title>Hybrid origin of Populus tomentosa Carr. identified through genome sequencing and phylogenomic analysis.</title>
        <authorList>
            <person name="An X."/>
            <person name="Gao K."/>
            <person name="Chen Z."/>
            <person name="Li J."/>
            <person name="Yang X."/>
            <person name="Yang X."/>
            <person name="Zhou J."/>
            <person name="Guo T."/>
            <person name="Zhao T."/>
            <person name="Huang S."/>
            <person name="Miao D."/>
            <person name="Khan W.U."/>
            <person name="Rao P."/>
            <person name="Ye M."/>
            <person name="Lei B."/>
            <person name="Liao W."/>
            <person name="Wang J."/>
            <person name="Ji L."/>
            <person name="Li Y."/>
            <person name="Guo B."/>
            <person name="Mustafa N.S."/>
            <person name="Li S."/>
            <person name="Yun Q."/>
            <person name="Keller S.R."/>
            <person name="Mao J."/>
            <person name="Zhang R."/>
            <person name="Strauss S.H."/>
        </authorList>
    </citation>
    <scope>NUCLEOTIDE SEQUENCE</scope>
    <source>
        <strain evidence="2">GM15</strain>
        <tissue evidence="2">Leaf</tissue>
    </source>
</reference>
<dbReference type="InterPro" id="IPR006917">
    <property type="entry name" value="SOUL_heme-bd"/>
</dbReference>
<comment type="caution">
    <text evidence="2">The sequence shown here is derived from an EMBL/GenBank/DDBJ whole genome shotgun (WGS) entry which is preliminary data.</text>
</comment>
<evidence type="ECO:0000313" key="2">
    <source>
        <dbReference type="EMBL" id="KAG6781347.1"/>
    </source>
</evidence>
<name>A0A8X8A797_POPTO</name>